<evidence type="ECO:0000256" key="1">
    <source>
        <dbReference type="SAM" id="Phobius"/>
    </source>
</evidence>
<protein>
    <submittedName>
        <fullName evidence="2">Uncharacterized protein</fullName>
    </submittedName>
</protein>
<keyword evidence="1" id="KW-1133">Transmembrane helix</keyword>
<dbReference type="NCBIfam" id="NF043066">
    <property type="entry name" value="ETEC_3214_dom"/>
    <property type="match status" value="1"/>
</dbReference>
<comment type="caution">
    <text evidence="2">The sequence shown here is derived from an EMBL/GenBank/DDBJ whole genome shotgun (WGS) entry which is preliminary data.</text>
</comment>
<name>A0ABU0TD27_9ACTN</name>
<gene>
    <name evidence="2" type="ORF">QF035_010291</name>
</gene>
<evidence type="ECO:0000313" key="2">
    <source>
        <dbReference type="EMBL" id="MDQ1032709.1"/>
    </source>
</evidence>
<dbReference type="InterPro" id="IPR050010">
    <property type="entry name" value="ETEC_3214_dom"/>
</dbReference>
<dbReference type="RefSeq" id="WP_307529659.1">
    <property type="nucleotide sequence ID" value="NZ_JAUSZI010000002.1"/>
</dbReference>
<organism evidence="2 3">
    <name type="scientific">Streptomyces umbrinus</name>
    <dbReference type="NCBI Taxonomy" id="67370"/>
    <lineage>
        <taxon>Bacteria</taxon>
        <taxon>Bacillati</taxon>
        <taxon>Actinomycetota</taxon>
        <taxon>Actinomycetes</taxon>
        <taxon>Kitasatosporales</taxon>
        <taxon>Streptomycetaceae</taxon>
        <taxon>Streptomyces</taxon>
        <taxon>Streptomyces phaeochromogenes group</taxon>
    </lineage>
</organism>
<feature type="transmembrane region" description="Helical" evidence="1">
    <location>
        <begin position="13"/>
        <end position="33"/>
    </location>
</feature>
<sequence length="301" mass="34607">MQPDPEPWYSTTLNVWTLAGVLVATSTILKAVTEGWRRTIGRRRHLTTPLRKIAPGVRHEYIEALLGEPKWQSKLTCTRLAPLEPEEADDADLEAEITVRTWPLSWLGYLVTWSEDDVVVMYGITTTSWWFRPGVLIGQTRIRLGKTSFAALDDQSEHRVWLGARRFGYFENHYFGNIGGYRSWYVGVNDIGYNAIPATSDLFDDEDDSCTRLRSGSRDAYRASTPINTVVISGVALYEELQDGSFFGISLGVDGDLVRLADPEYQALDSRISRAHRRFRDWQWRLKYQRWEKKQRVLPGR</sequence>
<dbReference type="Proteomes" id="UP001230328">
    <property type="component" value="Unassembled WGS sequence"/>
</dbReference>
<accession>A0ABU0TD27</accession>
<keyword evidence="3" id="KW-1185">Reference proteome</keyword>
<keyword evidence="1" id="KW-0812">Transmembrane</keyword>
<proteinExistence type="predicted"/>
<keyword evidence="1" id="KW-0472">Membrane</keyword>
<dbReference type="EMBL" id="JAUSZI010000002">
    <property type="protein sequence ID" value="MDQ1032709.1"/>
    <property type="molecule type" value="Genomic_DNA"/>
</dbReference>
<evidence type="ECO:0000313" key="3">
    <source>
        <dbReference type="Proteomes" id="UP001230328"/>
    </source>
</evidence>
<reference evidence="2 3" key="1">
    <citation type="submission" date="2023-07" db="EMBL/GenBank/DDBJ databases">
        <title>Comparative genomics of wheat-associated soil bacteria to identify genetic determinants of phenazine resistance.</title>
        <authorList>
            <person name="Mouncey N."/>
        </authorList>
    </citation>
    <scope>NUCLEOTIDE SEQUENCE [LARGE SCALE GENOMIC DNA]</scope>
    <source>
        <strain evidence="2 3">V2I4</strain>
    </source>
</reference>